<dbReference type="PROSITE" id="PS50940">
    <property type="entry name" value="CHIT_BIND_II"/>
    <property type="match status" value="1"/>
</dbReference>
<keyword evidence="3" id="KW-0677">Repeat</keyword>
<evidence type="ECO:0000313" key="10">
    <source>
        <dbReference type="Proteomes" id="UP000192247"/>
    </source>
</evidence>
<dbReference type="OrthoDB" id="6020543at2759"/>
<organism evidence="9 10">
    <name type="scientific">Tropilaelaps mercedesae</name>
    <dbReference type="NCBI Taxonomy" id="418985"/>
    <lineage>
        <taxon>Eukaryota</taxon>
        <taxon>Metazoa</taxon>
        <taxon>Ecdysozoa</taxon>
        <taxon>Arthropoda</taxon>
        <taxon>Chelicerata</taxon>
        <taxon>Arachnida</taxon>
        <taxon>Acari</taxon>
        <taxon>Parasitiformes</taxon>
        <taxon>Mesostigmata</taxon>
        <taxon>Gamasina</taxon>
        <taxon>Dermanyssoidea</taxon>
        <taxon>Laelapidae</taxon>
        <taxon>Tropilaelaps</taxon>
    </lineage>
</organism>
<keyword evidence="10" id="KW-1185">Reference proteome</keyword>
<accession>A0A1V9XVM2</accession>
<dbReference type="SUPFAM" id="SSF57625">
    <property type="entry name" value="Invertebrate chitin-binding proteins"/>
    <property type="match status" value="1"/>
</dbReference>
<feature type="signal peptide" evidence="7">
    <location>
        <begin position="1"/>
        <end position="18"/>
    </location>
</feature>
<dbReference type="PANTHER" id="PTHR23301:SF0">
    <property type="entry name" value="CHITIN-BINDING TYPE-2 DOMAIN-CONTAINING PROTEIN-RELATED"/>
    <property type="match status" value="1"/>
</dbReference>
<dbReference type="AlphaFoldDB" id="A0A1V9XVM2"/>
<keyword evidence="5" id="KW-0325">Glycoprotein</keyword>
<evidence type="ECO:0000256" key="2">
    <source>
        <dbReference type="ARBA" id="ARBA00022729"/>
    </source>
</evidence>
<evidence type="ECO:0000256" key="6">
    <source>
        <dbReference type="SAM" id="MobiDB-lite"/>
    </source>
</evidence>
<dbReference type="Gene3D" id="2.170.140.10">
    <property type="entry name" value="Chitin binding domain"/>
    <property type="match status" value="1"/>
</dbReference>
<evidence type="ECO:0000313" key="9">
    <source>
        <dbReference type="EMBL" id="OQR77482.1"/>
    </source>
</evidence>
<reference evidence="9 10" key="1">
    <citation type="journal article" date="2017" name="Gigascience">
        <title>Draft genome of the honey bee ectoparasitic mite, Tropilaelaps mercedesae, is shaped by the parasitic life history.</title>
        <authorList>
            <person name="Dong X."/>
            <person name="Armstrong S.D."/>
            <person name="Xia D."/>
            <person name="Makepeace B.L."/>
            <person name="Darby A.C."/>
            <person name="Kadowaki T."/>
        </authorList>
    </citation>
    <scope>NUCLEOTIDE SEQUENCE [LARGE SCALE GENOMIC DNA]</scope>
    <source>
        <strain evidence="9">Wuxi-XJTLU</strain>
    </source>
</reference>
<feature type="domain" description="Chitin-binding type-2" evidence="8">
    <location>
        <begin position="54"/>
        <end position="113"/>
    </location>
</feature>
<gene>
    <name evidence="9" type="ORF">BIW11_07069</name>
</gene>
<evidence type="ECO:0000256" key="7">
    <source>
        <dbReference type="SAM" id="SignalP"/>
    </source>
</evidence>
<dbReference type="InParanoid" id="A0A1V9XVM2"/>
<dbReference type="InterPro" id="IPR002557">
    <property type="entry name" value="Chitin-bd_dom"/>
</dbReference>
<evidence type="ECO:0000256" key="4">
    <source>
        <dbReference type="ARBA" id="ARBA00023157"/>
    </source>
</evidence>
<evidence type="ECO:0000256" key="3">
    <source>
        <dbReference type="ARBA" id="ARBA00022737"/>
    </source>
</evidence>
<sequence length="147" mass="15116">MLAHLVTIATCLLTRATAVPAFAGGLSNPVVPASASTFNLGPEPRNDTAFEPSDNDCPATDGTIPLYLPDPDSCTKYTVCSGAFGQKMECPPGMHFSASTSSCTFPALANCPLLENVGLTGLPAFGNPAEGIGQLPDKTPKDSLSSR</sequence>
<feature type="region of interest" description="Disordered" evidence="6">
    <location>
        <begin position="127"/>
        <end position="147"/>
    </location>
</feature>
<feature type="chain" id="PRO_5012303173" description="Chitin-binding type-2 domain-containing protein" evidence="7">
    <location>
        <begin position="19"/>
        <end position="147"/>
    </location>
</feature>
<protein>
    <recommendedName>
        <fullName evidence="8">Chitin-binding type-2 domain-containing protein</fullName>
    </recommendedName>
</protein>
<proteinExistence type="predicted"/>
<dbReference type="InterPro" id="IPR036508">
    <property type="entry name" value="Chitin-bd_dom_sf"/>
</dbReference>
<evidence type="ECO:0000256" key="5">
    <source>
        <dbReference type="ARBA" id="ARBA00023180"/>
    </source>
</evidence>
<dbReference type="SMART" id="SM00494">
    <property type="entry name" value="ChtBD2"/>
    <property type="match status" value="1"/>
</dbReference>
<keyword evidence="1" id="KW-0147">Chitin-binding</keyword>
<evidence type="ECO:0000259" key="8">
    <source>
        <dbReference type="PROSITE" id="PS50940"/>
    </source>
</evidence>
<evidence type="ECO:0000256" key="1">
    <source>
        <dbReference type="ARBA" id="ARBA00022669"/>
    </source>
</evidence>
<dbReference type="EMBL" id="MNPL01003466">
    <property type="protein sequence ID" value="OQR77482.1"/>
    <property type="molecule type" value="Genomic_DNA"/>
</dbReference>
<comment type="caution">
    <text evidence="9">The sequence shown here is derived from an EMBL/GenBank/DDBJ whole genome shotgun (WGS) entry which is preliminary data.</text>
</comment>
<dbReference type="Pfam" id="PF01607">
    <property type="entry name" value="CBM_14"/>
    <property type="match status" value="1"/>
</dbReference>
<dbReference type="PANTHER" id="PTHR23301">
    <property type="entry name" value="CHITIN BINDING PERITROPHIN-A"/>
    <property type="match status" value="1"/>
</dbReference>
<keyword evidence="4" id="KW-1015">Disulfide bond</keyword>
<dbReference type="GO" id="GO:0008061">
    <property type="term" value="F:chitin binding"/>
    <property type="evidence" value="ECO:0007669"/>
    <property type="project" value="UniProtKB-KW"/>
</dbReference>
<keyword evidence="2 7" id="KW-0732">Signal</keyword>
<dbReference type="Proteomes" id="UP000192247">
    <property type="component" value="Unassembled WGS sequence"/>
</dbReference>
<dbReference type="GO" id="GO:0005576">
    <property type="term" value="C:extracellular region"/>
    <property type="evidence" value="ECO:0007669"/>
    <property type="project" value="InterPro"/>
</dbReference>
<dbReference type="InterPro" id="IPR051940">
    <property type="entry name" value="Chitin_bind-dev_reg"/>
</dbReference>
<name>A0A1V9XVM2_9ACAR</name>